<feature type="compositionally biased region" description="Polar residues" evidence="1">
    <location>
        <begin position="258"/>
        <end position="286"/>
    </location>
</feature>
<feature type="compositionally biased region" description="Basic and acidic residues" evidence="1">
    <location>
        <begin position="146"/>
        <end position="170"/>
    </location>
</feature>
<accession>A0A5B0Q816</accession>
<proteinExistence type="predicted"/>
<comment type="caution">
    <text evidence="2">The sequence shown here is derived from an EMBL/GenBank/DDBJ whole genome shotgun (WGS) entry which is preliminary data.</text>
</comment>
<gene>
    <name evidence="2" type="ORF">PGTUg99_018669</name>
</gene>
<sequence length="523" mass="58394">MWSMLISSSKFTPVKMSIPSNDVIDLIWNRFLGSTLRTLLTTNPTSTIPINQPSRFQFRPTSTIPFHQPCWYQRVSSTCESRSSMAPIRTPRLKLPAKTKKTVPPPGSAGKGKNSTATKNKNKAKQAPTPTPPPPSSINSSNDSISDGKGDPGMKDRVQDQDDTLMKDPPEPLLPVIDPAINDLDSTFREVDPIPTSPAPNNPVAVPNPMAMYEVARKLRDKAKLDDKHFQDAIDILNTPGGPMIFLVFREMQRYQEESQGPSKSTTISADQNPGDHSSSKAPAPNFQYSNAIKDRIRDLTKEAFMQADVQCYTRKSFKPGTGDRSLLTITMQGLQKLPADVIKKELPPGFGSGDGPAMKNIVAMVRKIQRHVRLSVREKLLDKIIDPETKDFNKDGVVPKLQELTETLYRFLHPVKTSLSNTQVIQNMVALFLSRVGHLCLQTLDHLLHPHIKKSTQWSLIDQKLHELNAHTADYRAVWSKAILAKDNEIFGKNKTILEIIDEDIVGMPNEDDVQFQLDVLL</sequence>
<reference evidence="2 3" key="1">
    <citation type="submission" date="2019-05" db="EMBL/GenBank/DDBJ databases">
        <title>Emergence of the Ug99 lineage of the wheat stem rust pathogen through somatic hybridization.</title>
        <authorList>
            <person name="Li F."/>
            <person name="Upadhyaya N.M."/>
            <person name="Sperschneider J."/>
            <person name="Matny O."/>
            <person name="Nguyen-Phuc H."/>
            <person name="Mago R."/>
            <person name="Raley C."/>
            <person name="Miller M.E."/>
            <person name="Silverstein K.A.T."/>
            <person name="Henningsen E."/>
            <person name="Hirsch C.D."/>
            <person name="Visser B."/>
            <person name="Pretorius Z.A."/>
            <person name="Steffenson B.J."/>
            <person name="Schwessinger B."/>
            <person name="Dodds P.N."/>
            <person name="Figueroa M."/>
        </authorList>
    </citation>
    <scope>NUCLEOTIDE SEQUENCE [LARGE SCALE GENOMIC DNA]</scope>
    <source>
        <strain evidence="2 3">Ug99</strain>
    </source>
</reference>
<organism evidence="2 3">
    <name type="scientific">Puccinia graminis f. sp. tritici</name>
    <dbReference type="NCBI Taxonomy" id="56615"/>
    <lineage>
        <taxon>Eukaryota</taxon>
        <taxon>Fungi</taxon>
        <taxon>Dikarya</taxon>
        <taxon>Basidiomycota</taxon>
        <taxon>Pucciniomycotina</taxon>
        <taxon>Pucciniomycetes</taxon>
        <taxon>Pucciniales</taxon>
        <taxon>Pucciniaceae</taxon>
        <taxon>Puccinia</taxon>
    </lineage>
</organism>
<feature type="compositionally biased region" description="Basic residues" evidence="1">
    <location>
        <begin position="91"/>
        <end position="101"/>
    </location>
</feature>
<feature type="region of interest" description="Disordered" evidence="1">
    <location>
        <begin position="256"/>
        <end position="286"/>
    </location>
</feature>
<name>A0A5B0Q816_PUCGR</name>
<evidence type="ECO:0000256" key="1">
    <source>
        <dbReference type="SAM" id="MobiDB-lite"/>
    </source>
</evidence>
<evidence type="ECO:0000313" key="2">
    <source>
        <dbReference type="EMBL" id="KAA1109219.1"/>
    </source>
</evidence>
<dbReference type="AlphaFoldDB" id="A0A5B0Q816"/>
<feature type="region of interest" description="Disordered" evidence="1">
    <location>
        <begin position="81"/>
        <end position="175"/>
    </location>
</feature>
<evidence type="ECO:0000313" key="3">
    <source>
        <dbReference type="Proteomes" id="UP000325313"/>
    </source>
</evidence>
<dbReference type="EMBL" id="VDEP01000305">
    <property type="protein sequence ID" value="KAA1109219.1"/>
    <property type="molecule type" value="Genomic_DNA"/>
</dbReference>
<dbReference type="Proteomes" id="UP000325313">
    <property type="component" value="Unassembled WGS sequence"/>
</dbReference>
<protein>
    <submittedName>
        <fullName evidence="2">Uncharacterized protein</fullName>
    </submittedName>
</protein>